<evidence type="ECO:0000313" key="2">
    <source>
        <dbReference type="EMBL" id="QKG24231.1"/>
    </source>
</evidence>
<organism evidence="2 3">
    <name type="scientific">Actinomadura verrucosospora</name>
    <dbReference type="NCBI Taxonomy" id="46165"/>
    <lineage>
        <taxon>Bacteria</taxon>
        <taxon>Bacillati</taxon>
        <taxon>Actinomycetota</taxon>
        <taxon>Actinomycetes</taxon>
        <taxon>Streptosporangiales</taxon>
        <taxon>Thermomonosporaceae</taxon>
        <taxon>Actinomadura</taxon>
    </lineage>
</organism>
<gene>
    <name evidence="2" type="ORF">ACTIVE_5874</name>
</gene>
<keyword evidence="3" id="KW-1185">Reference proteome</keyword>
<proteinExistence type="predicted"/>
<accession>A0A7D3W226</accession>
<keyword evidence="1" id="KW-0812">Transmembrane</keyword>
<feature type="transmembrane region" description="Helical" evidence="1">
    <location>
        <begin position="29"/>
        <end position="47"/>
    </location>
</feature>
<feature type="transmembrane region" description="Helical" evidence="1">
    <location>
        <begin position="216"/>
        <end position="236"/>
    </location>
</feature>
<protein>
    <submittedName>
        <fullName evidence="2">Uncharacterized protein</fullName>
    </submittedName>
</protein>
<sequence length="318" mass="31590">MNDRPTGPAPWQGPAEAAGRRLIPEQVHAAAFLAYALAASLLGFAIVGGDSSGEPTGQTFDGTPCYGTTADGLCRREDPLVPPALVLVLVLLALLTAAAGLAVHFGAGRARAALAVLAVPGALGSLLLLGAPGAGAKVAAVVSVGACVVMARLPYTSDGARYFAGQVPLRAAALADPARARPSGAPGAVWLAAAYFSVPAAFGVVASLVSLVHAPAAAPAGAALAALAGSVAAGLVRGRLWARAYAVTALVLGLAAGVAVLAGLWEAATPDRHDPFAPEPPSVGGYVTLTLVLMGVNAVMLWALLGDRRASDFYARGT</sequence>
<evidence type="ECO:0000256" key="1">
    <source>
        <dbReference type="SAM" id="Phobius"/>
    </source>
</evidence>
<keyword evidence="1" id="KW-0472">Membrane</keyword>
<keyword evidence="1" id="KW-1133">Transmembrane helix</keyword>
<reference evidence="2 3" key="1">
    <citation type="submission" date="2020-05" db="EMBL/GenBank/DDBJ databases">
        <title>Actinomadura verrucosospora NRRL-B18236 (PFL_A860) Genome sequencing and assembly.</title>
        <authorList>
            <person name="Samborskyy M."/>
        </authorList>
    </citation>
    <scope>NUCLEOTIDE SEQUENCE [LARGE SCALE GENOMIC DNA]</scope>
    <source>
        <strain evidence="2 3">NRRL:B18236</strain>
    </source>
</reference>
<dbReference type="Proteomes" id="UP000501240">
    <property type="component" value="Chromosome"/>
</dbReference>
<feature type="transmembrane region" description="Helical" evidence="1">
    <location>
        <begin position="112"/>
        <end position="132"/>
    </location>
</feature>
<feature type="transmembrane region" description="Helical" evidence="1">
    <location>
        <begin position="188"/>
        <end position="210"/>
    </location>
</feature>
<dbReference type="EMBL" id="CP053892">
    <property type="protein sequence ID" value="QKG24231.1"/>
    <property type="molecule type" value="Genomic_DNA"/>
</dbReference>
<feature type="transmembrane region" description="Helical" evidence="1">
    <location>
        <begin position="85"/>
        <end position="105"/>
    </location>
</feature>
<feature type="transmembrane region" description="Helical" evidence="1">
    <location>
        <begin position="243"/>
        <end position="265"/>
    </location>
</feature>
<dbReference type="RefSeq" id="WP_173098069.1">
    <property type="nucleotide sequence ID" value="NZ_CP053892.1"/>
</dbReference>
<evidence type="ECO:0000313" key="3">
    <source>
        <dbReference type="Proteomes" id="UP000501240"/>
    </source>
</evidence>
<name>A0A7D3W226_ACTVE</name>
<feature type="transmembrane region" description="Helical" evidence="1">
    <location>
        <begin position="285"/>
        <end position="305"/>
    </location>
</feature>
<feature type="transmembrane region" description="Helical" evidence="1">
    <location>
        <begin position="138"/>
        <end position="155"/>
    </location>
</feature>
<dbReference type="AlphaFoldDB" id="A0A7D3W226"/>